<evidence type="ECO:0000256" key="4">
    <source>
        <dbReference type="PIRSR" id="PIRSR000097-1"/>
    </source>
</evidence>
<dbReference type="Proteomes" id="UP000228758">
    <property type="component" value="Unassembled WGS sequence"/>
</dbReference>
<reference evidence="8 9" key="1">
    <citation type="submission" date="2017-11" db="EMBL/GenBank/DDBJ databases">
        <title>Genomic Encyclopedia of Archaeal and Bacterial Type Strains, Phase II (KMG-II): From Individual Species to Whole Genera.</title>
        <authorList>
            <person name="Goeker M."/>
        </authorList>
    </citation>
    <scope>NUCLEOTIDE SEQUENCE [LARGE SCALE GENOMIC DNA]</scope>
    <source>
        <strain evidence="8 9">DSM 27393</strain>
    </source>
</reference>
<dbReference type="GO" id="GO:0016616">
    <property type="term" value="F:oxidoreductase activity, acting on the CH-OH group of donors, NAD or NADP as acceptor"/>
    <property type="evidence" value="ECO:0007669"/>
    <property type="project" value="UniProtKB-ARBA"/>
</dbReference>
<evidence type="ECO:0000256" key="6">
    <source>
        <dbReference type="PIRSR" id="PIRSR000097-3"/>
    </source>
</evidence>
<sequence>MTVPTITLNSGHDIPQLGFGVFLVDPDETERIVSDALEVGYRHIDTAAIYKNEEGVGRAIAKSGIPREELFITTKLWNADQGTESAHAAIDRSLEKLGLDYVDLYLIHWPVPSKDRYVESWQALQQIQADGKTRSTGVSNFTVAHLQRLLAETDAVPAVNQIELHPAFQQRELVQFGRDHGIHPEAWGPLGQGKYPLFEAQAVANAASAHGVSPAQVVIRWHLDRGHIVFPKSNSRERMQQNFEVFDIELTQDELEALDALEADKRVGGHPDEVE</sequence>
<evidence type="ECO:0000256" key="5">
    <source>
        <dbReference type="PIRSR" id="PIRSR000097-2"/>
    </source>
</evidence>
<dbReference type="RefSeq" id="WP_100363711.1">
    <property type="nucleotide sequence ID" value="NZ_PGFF01000001.1"/>
</dbReference>
<organism evidence="8 9">
    <name type="scientific">Diaminobutyricimonas aerilata</name>
    <dbReference type="NCBI Taxonomy" id="1162967"/>
    <lineage>
        <taxon>Bacteria</taxon>
        <taxon>Bacillati</taxon>
        <taxon>Actinomycetota</taxon>
        <taxon>Actinomycetes</taxon>
        <taxon>Micrococcales</taxon>
        <taxon>Microbacteriaceae</taxon>
        <taxon>Diaminobutyricimonas</taxon>
    </lineage>
</organism>
<dbReference type="InterPro" id="IPR020471">
    <property type="entry name" value="AKR"/>
</dbReference>
<dbReference type="AlphaFoldDB" id="A0A2M9CHP3"/>
<dbReference type="PANTHER" id="PTHR43827">
    <property type="entry name" value="2,5-DIKETO-D-GLUCONIC ACID REDUCTASE"/>
    <property type="match status" value="1"/>
</dbReference>
<dbReference type="InterPro" id="IPR018170">
    <property type="entry name" value="Aldo/ket_reductase_CS"/>
</dbReference>
<evidence type="ECO:0000256" key="1">
    <source>
        <dbReference type="ARBA" id="ARBA00007905"/>
    </source>
</evidence>
<feature type="active site" description="Proton donor" evidence="4">
    <location>
        <position position="50"/>
    </location>
</feature>
<feature type="binding site" evidence="5">
    <location>
        <position position="108"/>
    </location>
    <ligand>
        <name>substrate</name>
    </ligand>
</feature>
<evidence type="ECO:0000313" key="9">
    <source>
        <dbReference type="Proteomes" id="UP000228758"/>
    </source>
</evidence>
<keyword evidence="9" id="KW-1185">Reference proteome</keyword>
<dbReference type="PANTHER" id="PTHR43827:SF3">
    <property type="entry name" value="NADP-DEPENDENT OXIDOREDUCTASE DOMAIN-CONTAINING PROTEIN"/>
    <property type="match status" value="1"/>
</dbReference>
<dbReference type="PROSITE" id="PS00798">
    <property type="entry name" value="ALDOKETO_REDUCTASE_1"/>
    <property type="match status" value="1"/>
</dbReference>
<evidence type="ECO:0000256" key="3">
    <source>
        <dbReference type="ARBA" id="ARBA00023002"/>
    </source>
</evidence>
<protein>
    <submittedName>
        <fullName evidence="8">2,5-diketo-D-gluconate reductase A</fullName>
    </submittedName>
</protein>
<feature type="domain" description="NADP-dependent oxidoreductase" evidence="7">
    <location>
        <begin position="24"/>
        <end position="262"/>
    </location>
</feature>
<evidence type="ECO:0000313" key="8">
    <source>
        <dbReference type="EMBL" id="PJJ71407.1"/>
    </source>
</evidence>
<dbReference type="PIRSF" id="PIRSF000097">
    <property type="entry name" value="AKR"/>
    <property type="match status" value="1"/>
</dbReference>
<dbReference type="Gene3D" id="3.20.20.100">
    <property type="entry name" value="NADP-dependent oxidoreductase domain"/>
    <property type="match status" value="1"/>
</dbReference>
<keyword evidence="2" id="KW-0521">NADP</keyword>
<dbReference type="Pfam" id="PF00248">
    <property type="entry name" value="Aldo_ket_red"/>
    <property type="match status" value="1"/>
</dbReference>
<dbReference type="InterPro" id="IPR036812">
    <property type="entry name" value="NAD(P)_OxRdtase_dom_sf"/>
</dbReference>
<gene>
    <name evidence="8" type="ORF">CLV46_0953</name>
</gene>
<dbReference type="InterPro" id="IPR023210">
    <property type="entry name" value="NADP_OxRdtase_dom"/>
</dbReference>
<comment type="caution">
    <text evidence="8">The sequence shown here is derived from an EMBL/GenBank/DDBJ whole genome shotgun (WGS) entry which is preliminary data.</text>
</comment>
<evidence type="ECO:0000256" key="2">
    <source>
        <dbReference type="ARBA" id="ARBA00022857"/>
    </source>
</evidence>
<proteinExistence type="inferred from homology"/>
<dbReference type="FunFam" id="3.20.20.100:FF:000015">
    <property type="entry name" value="Oxidoreductase, aldo/keto reductase family"/>
    <property type="match status" value="1"/>
</dbReference>
<dbReference type="EMBL" id="PGFF01000001">
    <property type="protein sequence ID" value="PJJ71407.1"/>
    <property type="molecule type" value="Genomic_DNA"/>
</dbReference>
<comment type="similarity">
    <text evidence="1">Belongs to the aldo/keto reductase family.</text>
</comment>
<feature type="site" description="Lowers pKa of active site Tyr" evidence="6">
    <location>
        <position position="75"/>
    </location>
</feature>
<accession>A0A2M9CHP3</accession>
<evidence type="ECO:0000259" key="7">
    <source>
        <dbReference type="Pfam" id="PF00248"/>
    </source>
</evidence>
<dbReference type="PRINTS" id="PR00069">
    <property type="entry name" value="ALDKETRDTASE"/>
</dbReference>
<keyword evidence="3" id="KW-0560">Oxidoreductase</keyword>
<name>A0A2M9CHP3_9MICO</name>
<dbReference type="SUPFAM" id="SSF51430">
    <property type="entry name" value="NAD(P)-linked oxidoreductase"/>
    <property type="match status" value="1"/>
</dbReference>
<dbReference type="OrthoDB" id="9804790at2"/>